<comment type="caution">
    <text evidence="3">The sequence shown here is derived from an EMBL/GenBank/DDBJ whole genome shotgun (WGS) entry which is preliminary data.</text>
</comment>
<evidence type="ECO:0000256" key="1">
    <source>
        <dbReference type="SAM" id="MobiDB-lite"/>
    </source>
</evidence>
<keyword evidence="4" id="KW-1185">Reference proteome</keyword>
<name>A0A507QKD8_MONPU</name>
<sequence length="588" mass="65696">MLRPRGSMPPVPGTIRSIRPPFTRTPRAYQLQPFTNISRHLLLSNPPGRPQLPFLSPVSGSRPVPPLSINIRQHFARLISTERRDYYKRRLTRGVGLGLLFSAVLFILQMFRLGYYQDKIEHKWPTPPEWTFISRWCLRSAQALQHPEAIGNLTTNWPRVISYLQELIGRLENIDGEGKGIVETLGEESAIEGVGKMGLDISGKSEPWRRGYFQALMGLAKAAENLDGWLTDTKQNISAPAQYVVGPSNRRPKPMPAGQERVPKEEDCVPASPSPELFYVKILTTEGFSERQKVDAALAYADWLDYKGLRKTAGNVYRRAINIAASGLPCDVEKVIDLKTGILKNNGKDMASENIIRVSTALGVRHARQGELPMALSILTSVLKARRSLPPSDTITTKLPSPSTSTSDPFSSIIDALKIMFVPVEYPPPPPSGNESPLRTHSSICDEAGLMTYIGEIIYSTSSKENGLAWTRDAVDMAEEIVLEVQHNDHEMHEKCAECLKVALKNWRTMISILLRKAETEESKAAENAKSSWLPFSANRQVRAKSLEKKRWEAEKLIVDDRARRIWPVIEGESELGIFAPGSSLFVL</sequence>
<organism evidence="3 4">
    <name type="scientific">Monascus purpureus</name>
    <name type="common">Red mold</name>
    <name type="synonym">Monascus anka</name>
    <dbReference type="NCBI Taxonomy" id="5098"/>
    <lineage>
        <taxon>Eukaryota</taxon>
        <taxon>Fungi</taxon>
        <taxon>Dikarya</taxon>
        <taxon>Ascomycota</taxon>
        <taxon>Pezizomycotina</taxon>
        <taxon>Eurotiomycetes</taxon>
        <taxon>Eurotiomycetidae</taxon>
        <taxon>Eurotiales</taxon>
        <taxon>Aspergillaceae</taxon>
        <taxon>Monascus</taxon>
    </lineage>
</organism>
<keyword evidence="2" id="KW-1133">Transmembrane helix</keyword>
<dbReference type="OrthoDB" id="5408102at2759"/>
<keyword evidence="2" id="KW-0472">Membrane</keyword>
<dbReference type="EMBL" id="VIFY01000179">
    <property type="protein sequence ID" value="TQB68976.1"/>
    <property type="molecule type" value="Genomic_DNA"/>
</dbReference>
<dbReference type="STRING" id="5098.A0A507QKD8"/>
<evidence type="ECO:0000256" key="2">
    <source>
        <dbReference type="SAM" id="Phobius"/>
    </source>
</evidence>
<evidence type="ECO:0000313" key="4">
    <source>
        <dbReference type="Proteomes" id="UP000319663"/>
    </source>
</evidence>
<protein>
    <submittedName>
        <fullName evidence="3">Uncharacterized protein</fullName>
    </submittedName>
</protein>
<feature type="region of interest" description="Disordered" evidence="1">
    <location>
        <begin position="244"/>
        <end position="270"/>
    </location>
</feature>
<keyword evidence="2" id="KW-0812">Transmembrane</keyword>
<dbReference type="AlphaFoldDB" id="A0A507QKD8"/>
<accession>A0A507QKD8</accession>
<gene>
    <name evidence="3" type="ORF">MPDQ_002484</name>
</gene>
<reference evidence="3 4" key="1">
    <citation type="submission" date="2019-06" db="EMBL/GenBank/DDBJ databases">
        <title>Wine fermentation using esterase from Monascus purpureus.</title>
        <authorList>
            <person name="Geng C."/>
            <person name="Zhang Y."/>
        </authorList>
    </citation>
    <scope>NUCLEOTIDE SEQUENCE [LARGE SCALE GENOMIC DNA]</scope>
    <source>
        <strain evidence="3">HQ1</strain>
    </source>
</reference>
<dbReference type="Proteomes" id="UP000319663">
    <property type="component" value="Unassembled WGS sequence"/>
</dbReference>
<feature type="transmembrane region" description="Helical" evidence="2">
    <location>
        <begin position="91"/>
        <end position="111"/>
    </location>
</feature>
<evidence type="ECO:0000313" key="3">
    <source>
        <dbReference type="EMBL" id="TQB68976.1"/>
    </source>
</evidence>
<proteinExistence type="predicted"/>